<protein>
    <recommendedName>
        <fullName evidence="7">D,D-heptose 1,7-bisphosphate phosphatase</fullName>
    </recommendedName>
</protein>
<dbReference type="CDD" id="cd07503">
    <property type="entry name" value="HAD_HisB-N"/>
    <property type="match status" value="1"/>
</dbReference>
<dbReference type="GO" id="GO:0046872">
    <property type="term" value="F:metal ion binding"/>
    <property type="evidence" value="ECO:0007669"/>
    <property type="project" value="UniProtKB-KW"/>
</dbReference>
<evidence type="ECO:0000256" key="2">
    <source>
        <dbReference type="ARBA" id="ARBA00005628"/>
    </source>
</evidence>
<evidence type="ECO:0000256" key="6">
    <source>
        <dbReference type="ARBA" id="ARBA00023277"/>
    </source>
</evidence>
<feature type="compositionally biased region" description="Polar residues" evidence="8">
    <location>
        <begin position="301"/>
        <end position="312"/>
    </location>
</feature>
<dbReference type="InterPro" id="IPR006543">
    <property type="entry name" value="Histidinol-phos"/>
</dbReference>
<keyword evidence="5 10" id="KW-0378">Hydrolase</keyword>
<evidence type="ECO:0000256" key="7">
    <source>
        <dbReference type="ARBA" id="ARBA00031828"/>
    </source>
</evidence>
<comment type="similarity">
    <text evidence="2">Belongs to the GmhB family.</text>
</comment>
<dbReference type="Pfam" id="PF00535">
    <property type="entry name" value="Glycos_transf_2"/>
    <property type="match status" value="1"/>
</dbReference>
<keyword evidence="11" id="KW-1185">Reference proteome</keyword>
<evidence type="ECO:0000256" key="4">
    <source>
        <dbReference type="ARBA" id="ARBA00022723"/>
    </source>
</evidence>
<accession>A0A2A9ELI0</accession>
<dbReference type="GO" id="GO:0016791">
    <property type="term" value="F:phosphatase activity"/>
    <property type="evidence" value="ECO:0007669"/>
    <property type="project" value="InterPro"/>
</dbReference>
<dbReference type="SUPFAM" id="SSF56784">
    <property type="entry name" value="HAD-like"/>
    <property type="match status" value="1"/>
</dbReference>
<dbReference type="OrthoDB" id="9781367at2"/>
<dbReference type="Proteomes" id="UP000222106">
    <property type="component" value="Unassembled WGS sequence"/>
</dbReference>
<keyword evidence="3" id="KW-0963">Cytoplasm</keyword>
<dbReference type="NCBIfam" id="TIGR01662">
    <property type="entry name" value="HAD-SF-IIIA"/>
    <property type="match status" value="1"/>
</dbReference>
<name>A0A2A9ELI0_9MICO</name>
<dbReference type="InterPro" id="IPR029044">
    <property type="entry name" value="Nucleotide-diphossugar_trans"/>
</dbReference>
<feature type="compositionally biased region" description="Basic and acidic residues" evidence="8">
    <location>
        <begin position="565"/>
        <end position="580"/>
    </location>
</feature>
<evidence type="ECO:0000256" key="3">
    <source>
        <dbReference type="ARBA" id="ARBA00022490"/>
    </source>
</evidence>
<dbReference type="RefSeq" id="WP_098483958.1">
    <property type="nucleotide sequence ID" value="NZ_PDJI01000004.1"/>
</dbReference>
<evidence type="ECO:0000313" key="10">
    <source>
        <dbReference type="EMBL" id="PFG39947.1"/>
    </source>
</evidence>
<dbReference type="Pfam" id="PF13242">
    <property type="entry name" value="Hydrolase_like"/>
    <property type="match status" value="1"/>
</dbReference>
<dbReference type="EMBL" id="PDJI01000004">
    <property type="protein sequence ID" value="PFG39947.1"/>
    <property type="molecule type" value="Genomic_DNA"/>
</dbReference>
<dbReference type="Gene3D" id="3.90.550.10">
    <property type="entry name" value="Spore Coat Polysaccharide Biosynthesis Protein SpsA, Chain A"/>
    <property type="match status" value="1"/>
</dbReference>
<comment type="subcellular location">
    <subcellularLocation>
        <location evidence="1">Cytoplasm</location>
    </subcellularLocation>
</comment>
<keyword evidence="4" id="KW-0479">Metal-binding</keyword>
<feature type="domain" description="Glycosyltransferase 2-like" evidence="9">
    <location>
        <begin position="8"/>
        <end position="121"/>
    </location>
</feature>
<comment type="caution">
    <text evidence="10">The sequence shown here is derived from an EMBL/GenBank/DDBJ whole genome shotgun (WGS) entry which is preliminary data.</text>
</comment>
<proteinExistence type="inferred from homology"/>
<evidence type="ECO:0000256" key="5">
    <source>
        <dbReference type="ARBA" id="ARBA00022801"/>
    </source>
</evidence>
<dbReference type="InterPro" id="IPR006549">
    <property type="entry name" value="HAD-SF_hydro_IIIA"/>
</dbReference>
<feature type="region of interest" description="Disordered" evidence="8">
    <location>
        <begin position="565"/>
        <end position="594"/>
    </location>
</feature>
<sequence>MSPAPSYTVVVPTIGRPSLAALLDSLAAQAEDPGHAAPAEVVLADDRRLDLSPGAAVPPPLEVPELPWPVRVVRTGGRGPAAARNAGWRVTTTEWVAFLDDDVLLPADWSRRLAADLAAADETGGGHRVGATQGHILVPLPTHRRPTDWERNTAGLTTALWATADMAYRREALAAVHGFDERFPRAYREDADLALRVRRAGWRLVRGGRTIIHPARPADWTVSLRMQAGARSDALMRALHGPAWREEAETGRGRFRWHLATVAAGVAAGLAAGLAAGITAAEAATSRATRGEEVVLRRNSGPRTTSPAQQHLSPHRFTAPAVAAAAWAALTADFARRRIAPGPRPGEEGWLAEWARMAVTSAAIPWLAVWHRARGERNYRHGVAPWPPPLRAVLLDRDGTLVHDVPYNADPDKVRLVDGAAQAVRRLCAAGLRTGLVTNQSGVARGLLTEDDVRAVNARLLDELGGLDTAQHCPHGPGDGCACRKPGPLMVLRAAAALGVAPYECAVVGDIGADVDAARAAGARSVLVPTPETRPEEVEQADVVAPGLSAAAELLLAMARGTHGDSALRGRPVHDGRGALDKSAPAAPDLAVSR</sequence>
<dbReference type="PANTHER" id="PTHR42891">
    <property type="entry name" value="D-GLYCERO-BETA-D-MANNO-HEPTOSE-1,7-BISPHOSPHATE 7-PHOSPHATASE"/>
    <property type="match status" value="1"/>
</dbReference>
<dbReference type="AlphaFoldDB" id="A0A2A9ELI0"/>
<organism evidence="10 11">
    <name type="scientific">Georgenia soli</name>
    <dbReference type="NCBI Taxonomy" id="638953"/>
    <lineage>
        <taxon>Bacteria</taxon>
        <taxon>Bacillati</taxon>
        <taxon>Actinomycetota</taxon>
        <taxon>Actinomycetes</taxon>
        <taxon>Micrococcales</taxon>
        <taxon>Bogoriellaceae</taxon>
        <taxon>Georgenia</taxon>
    </lineage>
</organism>
<dbReference type="Gene3D" id="3.40.50.1000">
    <property type="entry name" value="HAD superfamily/HAD-like"/>
    <property type="match status" value="1"/>
</dbReference>
<evidence type="ECO:0000259" key="9">
    <source>
        <dbReference type="Pfam" id="PF00535"/>
    </source>
</evidence>
<evidence type="ECO:0000313" key="11">
    <source>
        <dbReference type="Proteomes" id="UP000222106"/>
    </source>
</evidence>
<dbReference type="SUPFAM" id="SSF53448">
    <property type="entry name" value="Nucleotide-diphospho-sugar transferases"/>
    <property type="match status" value="1"/>
</dbReference>
<evidence type="ECO:0000256" key="8">
    <source>
        <dbReference type="SAM" id="MobiDB-lite"/>
    </source>
</evidence>
<feature type="region of interest" description="Disordered" evidence="8">
    <location>
        <begin position="291"/>
        <end position="313"/>
    </location>
</feature>
<dbReference type="InterPro" id="IPR001173">
    <property type="entry name" value="Glyco_trans_2-like"/>
</dbReference>
<dbReference type="InterPro" id="IPR004446">
    <property type="entry name" value="Heptose_bisP_phosphatase"/>
</dbReference>
<dbReference type="InterPro" id="IPR023214">
    <property type="entry name" value="HAD_sf"/>
</dbReference>
<gene>
    <name evidence="10" type="ORF">ATJ97_2467</name>
</gene>
<dbReference type="NCBIfam" id="TIGR01656">
    <property type="entry name" value="Histidinol-ppas"/>
    <property type="match status" value="1"/>
</dbReference>
<dbReference type="GO" id="GO:0005737">
    <property type="term" value="C:cytoplasm"/>
    <property type="evidence" value="ECO:0007669"/>
    <property type="project" value="UniProtKB-SubCell"/>
</dbReference>
<dbReference type="PANTHER" id="PTHR42891:SF1">
    <property type="entry name" value="D-GLYCERO-BETA-D-MANNO-HEPTOSE-1,7-BISPHOSPHATE 7-PHOSPHATASE"/>
    <property type="match status" value="1"/>
</dbReference>
<reference evidence="10 11" key="1">
    <citation type="submission" date="2017-10" db="EMBL/GenBank/DDBJ databases">
        <title>Sequencing the genomes of 1000 actinobacteria strains.</title>
        <authorList>
            <person name="Klenk H.-P."/>
        </authorList>
    </citation>
    <scope>NUCLEOTIDE SEQUENCE [LARGE SCALE GENOMIC DNA]</scope>
    <source>
        <strain evidence="10 11">DSM 21838</strain>
    </source>
</reference>
<keyword evidence="6" id="KW-0119">Carbohydrate metabolism</keyword>
<dbReference type="GO" id="GO:0005975">
    <property type="term" value="P:carbohydrate metabolic process"/>
    <property type="evidence" value="ECO:0007669"/>
    <property type="project" value="InterPro"/>
</dbReference>
<evidence type="ECO:0000256" key="1">
    <source>
        <dbReference type="ARBA" id="ARBA00004496"/>
    </source>
</evidence>
<dbReference type="InterPro" id="IPR036412">
    <property type="entry name" value="HAD-like_sf"/>
</dbReference>